<protein>
    <recommendedName>
        <fullName evidence="5">Transposase MuDR plant domain-containing protein</fullName>
    </recommendedName>
</protein>
<dbReference type="AlphaFoldDB" id="A0AAW2CTN7"/>
<keyword evidence="4" id="KW-1185">Reference proteome</keyword>
<sequence length="359" mass="40363">MTTEIRFDFAIHHNGNFEWNLGLEYVGGEVSTMGNVGPDLLSPFEIQGICAEVRGTINSRIHYLIPGGDLEQGLRLITSDDDVTYICEPHAEWPTNEITLYLEPEVEPITIEEPIVEPDQPIAVDQPWEMNDEDDDSDCEEVTYTIRSSVVNQNDVSEEPIEGLRDGSVGGAVQVDDHATYGQTVGSEDVHVDEPDWLNEGYEGPDYLDDIFGAQNNKEPITDNRKRSEAAASDQVADDNDWAEIALNDDNTRSINSSEDEDERVRCPNFNEKTGMSNPQLCKGMKFLNGKVFKAALREYAVKKTVDIKFKLNEKTKVFVHCKYKCGWRVYASQISGELTFQIKTMVLTCTCGRTFKHS</sequence>
<evidence type="ECO:0008006" key="5">
    <source>
        <dbReference type="Google" id="ProtNLM"/>
    </source>
</evidence>
<dbReference type="EMBL" id="JAZDWU010000006">
    <property type="protein sequence ID" value="KAK9999870.1"/>
    <property type="molecule type" value="Genomic_DNA"/>
</dbReference>
<feature type="domain" description="Transposase MuDR plant" evidence="1">
    <location>
        <begin position="280"/>
        <end position="343"/>
    </location>
</feature>
<dbReference type="Proteomes" id="UP001459277">
    <property type="component" value="Unassembled WGS sequence"/>
</dbReference>
<evidence type="ECO:0000313" key="4">
    <source>
        <dbReference type="Proteomes" id="UP001459277"/>
    </source>
</evidence>
<feature type="domain" description="PB1-like" evidence="2">
    <location>
        <begin position="6"/>
        <end position="103"/>
    </location>
</feature>
<evidence type="ECO:0000259" key="2">
    <source>
        <dbReference type="Pfam" id="PF26130"/>
    </source>
</evidence>
<evidence type="ECO:0000313" key="3">
    <source>
        <dbReference type="EMBL" id="KAK9999870.1"/>
    </source>
</evidence>
<accession>A0AAW2CTN7</accession>
<dbReference type="InterPro" id="IPR004332">
    <property type="entry name" value="Transposase_MuDR"/>
</dbReference>
<dbReference type="Pfam" id="PF03108">
    <property type="entry name" value="DBD_Tnp_Mut"/>
    <property type="match status" value="1"/>
</dbReference>
<dbReference type="InterPro" id="IPR058594">
    <property type="entry name" value="PB1-like_dom_pln"/>
</dbReference>
<name>A0AAW2CTN7_9ROSI</name>
<organism evidence="3 4">
    <name type="scientific">Lithocarpus litseifolius</name>
    <dbReference type="NCBI Taxonomy" id="425828"/>
    <lineage>
        <taxon>Eukaryota</taxon>
        <taxon>Viridiplantae</taxon>
        <taxon>Streptophyta</taxon>
        <taxon>Embryophyta</taxon>
        <taxon>Tracheophyta</taxon>
        <taxon>Spermatophyta</taxon>
        <taxon>Magnoliopsida</taxon>
        <taxon>eudicotyledons</taxon>
        <taxon>Gunneridae</taxon>
        <taxon>Pentapetalae</taxon>
        <taxon>rosids</taxon>
        <taxon>fabids</taxon>
        <taxon>Fagales</taxon>
        <taxon>Fagaceae</taxon>
        <taxon>Lithocarpus</taxon>
    </lineage>
</organism>
<reference evidence="3 4" key="1">
    <citation type="submission" date="2024-01" db="EMBL/GenBank/DDBJ databases">
        <title>A telomere-to-telomere, gap-free genome of sweet tea (Lithocarpus litseifolius).</title>
        <authorList>
            <person name="Zhou J."/>
        </authorList>
    </citation>
    <scope>NUCLEOTIDE SEQUENCE [LARGE SCALE GENOMIC DNA]</scope>
    <source>
        <strain evidence="3">Zhou-2022a</strain>
        <tissue evidence="3">Leaf</tissue>
    </source>
</reference>
<evidence type="ECO:0000259" key="1">
    <source>
        <dbReference type="Pfam" id="PF03108"/>
    </source>
</evidence>
<gene>
    <name evidence="3" type="ORF">SO802_019473</name>
</gene>
<comment type="caution">
    <text evidence="3">The sequence shown here is derived from an EMBL/GenBank/DDBJ whole genome shotgun (WGS) entry which is preliminary data.</text>
</comment>
<proteinExistence type="predicted"/>
<dbReference type="Pfam" id="PF26130">
    <property type="entry name" value="PB1-like"/>
    <property type="match status" value="1"/>
</dbReference>